<dbReference type="FunFam" id="3.90.199.10:FF:000001">
    <property type="entry name" value="DNA gyrase subunit A"/>
    <property type="match status" value="1"/>
</dbReference>
<dbReference type="Gene3D" id="2.120.10.90">
    <property type="entry name" value="DNA gyrase/topoisomerase IV, subunit A, C-terminal"/>
    <property type="match status" value="1"/>
</dbReference>
<dbReference type="InterPro" id="IPR050220">
    <property type="entry name" value="Type_II_DNA_Topoisomerases"/>
</dbReference>
<evidence type="ECO:0000256" key="7">
    <source>
        <dbReference type="ARBA" id="ARBA00023125"/>
    </source>
</evidence>
<gene>
    <name evidence="11" type="ORF">MNBD_ALPHA06-1580</name>
</gene>
<dbReference type="NCBIfam" id="TIGR01063">
    <property type="entry name" value="gyrA"/>
    <property type="match status" value="1"/>
</dbReference>
<evidence type="ECO:0000256" key="6">
    <source>
        <dbReference type="ARBA" id="ARBA00023029"/>
    </source>
</evidence>
<evidence type="ECO:0000256" key="8">
    <source>
        <dbReference type="ARBA" id="ARBA00023235"/>
    </source>
</evidence>
<dbReference type="GO" id="GO:0005737">
    <property type="term" value="C:cytoplasm"/>
    <property type="evidence" value="ECO:0007669"/>
    <property type="project" value="TreeGrafter"/>
</dbReference>
<dbReference type="InterPro" id="IPR006691">
    <property type="entry name" value="GyrA/parC_rep"/>
</dbReference>
<evidence type="ECO:0000256" key="2">
    <source>
        <dbReference type="ARBA" id="ARBA00008263"/>
    </source>
</evidence>
<dbReference type="NCBIfam" id="NF004043">
    <property type="entry name" value="PRK05560.1"/>
    <property type="match status" value="1"/>
</dbReference>
<dbReference type="PANTHER" id="PTHR43493">
    <property type="entry name" value="DNA GYRASE/TOPOISOMERASE SUBUNIT A"/>
    <property type="match status" value="1"/>
</dbReference>
<feature type="domain" description="Topo IIA-type catalytic" evidence="10">
    <location>
        <begin position="67"/>
        <end position="557"/>
    </location>
</feature>
<feature type="region of interest" description="Disordered" evidence="9">
    <location>
        <begin position="925"/>
        <end position="944"/>
    </location>
</feature>
<keyword evidence="4" id="KW-0547">Nucleotide-binding</keyword>
<feature type="compositionally biased region" description="Acidic residues" evidence="9">
    <location>
        <begin position="928"/>
        <end position="944"/>
    </location>
</feature>
<dbReference type="Gene3D" id="1.10.268.10">
    <property type="entry name" value="Topoisomerase, domain 3"/>
    <property type="match status" value="1"/>
</dbReference>
<feature type="compositionally biased region" description="Acidic residues" evidence="9">
    <location>
        <begin position="792"/>
        <end position="808"/>
    </location>
</feature>
<evidence type="ECO:0000256" key="4">
    <source>
        <dbReference type="ARBA" id="ARBA00022741"/>
    </source>
</evidence>
<keyword evidence="5" id="KW-0067">ATP-binding</keyword>
<dbReference type="CDD" id="cd00187">
    <property type="entry name" value="TOP4c"/>
    <property type="match status" value="1"/>
</dbReference>
<reference evidence="11" key="1">
    <citation type="submission" date="2018-06" db="EMBL/GenBank/DDBJ databases">
        <authorList>
            <person name="Zhirakovskaya E."/>
        </authorList>
    </citation>
    <scope>NUCLEOTIDE SEQUENCE</scope>
</reference>
<dbReference type="FunFam" id="3.30.1360.40:FF:000002">
    <property type="entry name" value="DNA gyrase subunit A"/>
    <property type="match status" value="1"/>
</dbReference>
<name>A0A3B0SKF0_9ZZZZ</name>
<evidence type="ECO:0000313" key="11">
    <source>
        <dbReference type="EMBL" id="VAW02842.1"/>
    </source>
</evidence>
<evidence type="ECO:0000256" key="9">
    <source>
        <dbReference type="SAM" id="MobiDB-lite"/>
    </source>
</evidence>
<dbReference type="EMBL" id="UOEE01000347">
    <property type="protein sequence ID" value="VAW02842.1"/>
    <property type="molecule type" value="Genomic_DNA"/>
</dbReference>
<dbReference type="AlphaFoldDB" id="A0A3B0SKF0"/>
<evidence type="ECO:0000256" key="5">
    <source>
        <dbReference type="ARBA" id="ARBA00022840"/>
    </source>
</evidence>
<dbReference type="GO" id="GO:0003918">
    <property type="term" value="F:DNA topoisomerase type II (double strand cut, ATP-hydrolyzing) activity"/>
    <property type="evidence" value="ECO:0007669"/>
    <property type="project" value="UniProtKB-EC"/>
</dbReference>
<evidence type="ECO:0000256" key="3">
    <source>
        <dbReference type="ARBA" id="ARBA00012895"/>
    </source>
</evidence>
<dbReference type="SMART" id="SM00434">
    <property type="entry name" value="TOP4c"/>
    <property type="match status" value="1"/>
</dbReference>
<dbReference type="SUPFAM" id="SSF101904">
    <property type="entry name" value="GyrA/ParC C-terminal domain-like"/>
    <property type="match status" value="1"/>
</dbReference>
<protein>
    <recommendedName>
        <fullName evidence="3">DNA topoisomerase (ATP-hydrolyzing)</fullName>
        <ecNumber evidence="3">5.6.2.2</ecNumber>
    </recommendedName>
</protein>
<dbReference type="Gene3D" id="3.30.1360.40">
    <property type="match status" value="1"/>
</dbReference>
<dbReference type="Pfam" id="PF03989">
    <property type="entry name" value="DNA_gyraseA_C"/>
    <property type="match status" value="6"/>
</dbReference>
<sequence>MCCAVDSADEYGCRVLSETDENVGPPTGGNDGTEPPMEEGISPISITKEMSTSYLDYAMSVIVSRAIPDVRDGLKPVHRRVLYAMHESGYTHDKKYRKCARVVGDVMGKYHPHGDLAIYDALVRLAQNFSMSLPLLDGQGNFGSVDGDRAAAMRYTEVRLDRSAEALLTDIGKDTVNFQDNYDGGESEPTVLPARFPNMLVNGAGGIAVGMATNIPPHNLGEVVDATLAVIDDPEISMNELLEIVPGPDFPTGGQIIGRLGSRSGLSEAKGSVVMRAKCTIEEIRKNRTAIIVHEIPYQVNKSNLIEKIAEYVRDKKIEGISDLRDESDRTGMRIVIEIKRDANAEVVLNQLYRHSQLQNRFGVNMLALDHGRPRQMNLREMLDAFIDFRIEVIARRCRFDLAKSRDRAHVLVALAVAVANIDEVIALIRKAPDPAAARDALRSRSWPARQMGPLVSLIADPRSKLDENGDIQLTLEQAKAILDLRLQRLTALGGDEIGEEAKKISGTIGELLAILRSRDQVLDIIRAELREDRERFAVPRRTEIIEGELDVDDESLIPRAEMVVTFTAQGYAKRTPLDVYREQRRGGTGRAGMTTKDEDFVTKIFVASTHAPILCFSSAGMVYTIKVWRLPQGDPRTKGKALVNLLPLNAGETITSILVLPEDEDSWSELDVMFATRSGGVRRNKLSDFANVMRNGKIAMKPGEGDGILAVEPCSPADDVLLTTKQGKCIRFPVDVVRVFVGRTSTGVRGIRLADGDEVISMAILRHVDIDPASARAYLKHASAMRRAAGDGEEEPSSEADNEDTGEEAALSVERIGELGAAEQFVLTLSDNGYGKRSSAYEYRVSGRGGKGLKAHNLKLAKMEDAKLAASFPVNVEDGLMLVTDGGQLIRIPVEGIRIAGRATAGVTIIRLRGDEKVVSVQRVVDSGEEEGETDEQPEAGES</sequence>
<dbReference type="FunFam" id="1.10.268.10:FF:000001">
    <property type="entry name" value="DNA gyrase subunit A"/>
    <property type="match status" value="1"/>
</dbReference>
<dbReference type="InterPro" id="IPR013757">
    <property type="entry name" value="Topo_IIA_A_a_sf"/>
</dbReference>
<dbReference type="GO" id="GO:0009330">
    <property type="term" value="C:DNA topoisomerase type II (double strand cut, ATP-hydrolyzing) complex"/>
    <property type="evidence" value="ECO:0007669"/>
    <property type="project" value="TreeGrafter"/>
</dbReference>
<dbReference type="PROSITE" id="PS52040">
    <property type="entry name" value="TOPO_IIA"/>
    <property type="match status" value="1"/>
</dbReference>
<dbReference type="InterPro" id="IPR005743">
    <property type="entry name" value="GyrA"/>
</dbReference>
<dbReference type="InterPro" id="IPR013758">
    <property type="entry name" value="Topo_IIA_A/C_ab"/>
</dbReference>
<dbReference type="GO" id="GO:0005694">
    <property type="term" value="C:chromosome"/>
    <property type="evidence" value="ECO:0007669"/>
    <property type="project" value="InterPro"/>
</dbReference>
<proteinExistence type="inferred from homology"/>
<accession>A0A3B0SKF0</accession>
<dbReference type="SUPFAM" id="SSF56719">
    <property type="entry name" value="Type II DNA topoisomerase"/>
    <property type="match status" value="1"/>
</dbReference>
<evidence type="ECO:0000256" key="1">
    <source>
        <dbReference type="ARBA" id="ARBA00000185"/>
    </source>
</evidence>
<dbReference type="GO" id="GO:0003677">
    <property type="term" value="F:DNA binding"/>
    <property type="evidence" value="ECO:0007669"/>
    <property type="project" value="UniProtKB-KW"/>
</dbReference>
<organism evidence="11">
    <name type="scientific">hydrothermal vent metagenome</name>
    <dbReference type="NCBI Taxonomy" id="652676"/>
    <lineage>
        <taxon>unclassified sequences</taxon>
        <taxon>metagenomes</taxon>
        <taxon>ecological metagenomes</taxon>
    </lineage>
</organism>
<dbReference type="GO" id="GO:0005524">
    <property type="term" value="F:ATP binding"/>
    <property type="evidence" value="ECO:0007669"/>
    <property type="project" value="UniProtKB-KW"/>
</dbReference>
<feature type="region of interest" description="Disordered" evidence="9">
    <location>
        <begin position="787"/>
        <end position="810"/>
    </location>
</feature>
<dbReference type="NCBIfam" id="NF004044">
    <property type="entry name" value="PRK05561.1"/>
    <property type="match status" value="1"/>
</dbReference>
<keyword evidence="7" id="KW-0238">DNA-binding</keyword>
<dbReference type="InterPro" id="IPR035516">
    <property type="entry name" value="Gyrase/topoIV_suA_C"/>
</dbReference>
<dbReference type="Pfam" id="PF00521">
    <property type="entry name" value="DNA_topoisoIV"/>
    <property type="match status" value="1"/>
</dbReference>
<dbReference type="GO" id="GO:0006265">
    <property type="term" value="P:DNA topological change"/>
    <property type="evidence" value="ECO:0007669"/>
    <property type="project" value="InterPro"/>
</dbReference>
<dbReference type="EC" id="5.6.2.2" evidence="3"/>
<keyword evidence="6" id="KW-0799">Topoisomerase</keyword>
<dbReference type="InterPro" id="IPR013760">
    <property type="entry name" value="Topo_IIA-like_dom_sf"/>
</dbReference>
<comment type="catalytic activity">
    <reaction evidence="1">
        <text>ATP-dependent breakage, passage and rejoining of double-stranded DNA.</text>
        <dbReference type="EC" id="5.6.2.2"/>
    </reaction>
</comment>
<dbReference type="InterPro" id="IPR002205">
    <property type="entry name" value="Topo_IIA_dom_A"/>
</dbReference>
<evidence type="ECO:0000259" key="10">
    <source>
        <dbReference type="PROSITE" id="PS52040"/>
    </source>
</evidence>
<feature type="region of interest" description="Disordered" evidence="9">
    <location>
        <begin position="17"/>
        <end position="37"/>
    </location>
</feature>
<keyword evidence="8 11" id="KW-0413">Isomerase</keyword>
<comment type="similarity">
    <text evidence="2">Belongs to the type II topoisomerase GyrA/ParC subunit family.</text>
</comment>
<dbReference type="PANTHER" id="PTHR43493:SF5">
    <property type="entry name" value="DNA GYRASE SUBUNIT A, CHLOROPLASTIC_MITOCHONDRIAL"/>
    <property type="match status" value="1"/>
</dbReference>
<dbReference type="Gene3D" id="3.90.199.10">
    <property type="entry name" value="Topoisomerase II, domain 5"/>
    <property type="match status" value="1"/>
</dbReference>
<dbReference type="HAMAP" id="MF_01897">
    <property type="entry name" value="GyrA"/>
    <property type="match status" value="1"/>
</dbReference>